<feature type="transmembrane region" description="Helical" evidence="6">
    <location>
        <begin position="113"/>
        <end position="133"/>
    </location>
</feature>
<dbReference type="EMBL" id="VFYP01000001">
    <property type="protein sequence ID" value="TPP11777.1"/>
    <property type="molecule type" value="Genomic_DNA"/>
</dbReference>
<dbReference type="Proteomes" id="UP000316429">
    <property type="component" value="Unassembled WGS sequence"/>
</dbReference>
<dbReference type="PANTHER" id="PTHR30485">
    <property type="entry name" value="NI/FE-HYDROGENASE 1 B-TYPE CYTOCHROME SUBUNIT"/>
    <property type="match status" value="1"/>
</dbReference>
<keyword evidence="5 6" id="KW-0472">Membrane</keyword>
<dbReference type="Gene3D" id="1.20.950.20">
    <property type="entry name" value="Transmembrane di-heme cytochromes, Chain C"/>
    <property type="match status" value="1"/>
</dbReference>
<feature type="transmembrane region" description="Helical" evidence="6">
    <location>
        <begin position="81"/>
        <end position="101"/>
    </location>
</feature>
<protein>
    <submittedName>
        <fullName evidence="8">Cytochrome B</fullName>
    </submittedName>
</protein>
<gene>
    <name evidence="8" type="ORF">FJQ55_13560</name>
</gene>
<reference evidence="8 9" key="1">
    <citation type="submission" date="2019-06" db="EMBL/GenBank/DDBJ databases">
        <title>Rhizobium sp. CL12 isolated from roots of soybean.</title>
        <authorList>
            <person name="Wang C."/>
        </authorList>
    </citation>
    <scope>NUCLEOTIDE SEQUENCE [LARGE SCALE GENOMIC DNA]</scope>
    <source>
        <strain evidence="8 9">CL12</strain>
    </source>
</reference>
<feature type="transmembrane region" description="Helical" evidence="6">
    <location>
        <begin position="29"/>
        <end position="47"/>
    </location>
</feature>
<dbReference type="AlphaFoldDB" id="A0A504UDF5"/>
<feature type="transmembrane region" description="Helical" evidence="6">
    <location>
        <begin position="153"/>
        <end position="173"/>
    </location>
</feature>
<dbReference type="SUPFAM" id="SSF81342">
    <property type="entry name" value="Transmembrane di-heme cytochromes"/>
    <property type="match status" value="1"/>
</dbReference>
<dbReference type="RefSeq" id="WP_140828626.1">
    <property type="nucleotide sequence ID" value="NZ_VFYP01000001.1"/>
</dbReference>
<dbReference type="GO" id="GO:0009055">
    <property type="term" value="F:electron transfer activity"/>
    <property type="evidence" value="ECO:0007669"/>
    <property type="project" value="InterPro"/>
</dbReference>
<evidence type="ECO:0000313" key="8">
    <source>
        <dbReference type="EMBL" id="TPP11777.1"/>
    </source>
</evidence>
<dbReference type="InterPro" id="IPR016174">
    <property type="entry name" value="Di-haem_cyt_TM"/>
</dbReference>
<dbReference type="OrthoDB" id="196472at2"/>
<evidence type="ECO:0000256" key="3">
    <source>
        <dbReference type="ARBA" id="ARBA00022692"/>
    </source>
</evidence>
<feature type="transmembrane region" description="Helical" evidence="6">
    <location>
        <begin position="54"/>
        <end position="75"/>
    </location>
</feature>
<accession>A0A504UDF5</accession>
<comment type="caution">
    <text evidence="8">The sequence shown here is derived from an EMBL/GenBank/DDBJ whole genome shotgun (WGS) entry which is preliminary data.</text>
</comment>
<evidence type="ECO:0000256" key="6">
    <source>
        <dbReference type="SAM" id="Phobius"/>
    </source>
</evidence>
<dbReference type="InterPro" id="IPR051542">
    <property type="entry name" value="Hydrogenase_cytochrome"/>
</dbReference>
<evidence type="ECO:0000313" key="9">
    <source>
        <dbReference type="Proteomes" id="UP000316429"/>
    </source>
</evidence>
<keyword evidence="2" id="KW-1003">Cell membrane</keyword>
<name>A0A504UDF5_9HYPH</name>
<keyword evidence="9" id="KW-1185">Reference proteome</keyword>
<evidence type="ECO:0000259" key="7">
    <source>
        <dbReference type="Pfam" id="PF01292"/>
    </source>
</evidence>
<proteinExistence type="predicted"/>
<dbReference type="PANTHER" id="PTHR30485:SF2">
    <property type="entry name" value="BLL0597 PROTEIN"/>
    <property type="match status" value="1"/>
</dbReference>
<dbReference type="GO" id="GO:0022904">
    <property type="term" value="P:respiratory electron transport chain"/>
    <property type="evidence" value="ECO:0007669"/>
    <property type="project" value="InterPro"/>
</dbReference>
<evidence type="ECO:0000256" key="5">
    <source>
        <dbReference type="ARBA" id="ARBA00023136"/>
    </source>
</evidence>
<dbReference type="GO" id="GO:0005886">
    <property type="term" value="C:plasma membrane"/>
    <property type="evidence" value="ECO:0007669"/>
    <property type="project" value="UniProtKB-SubCell"/>
</dbReference>
<evidence type="ECO:0000256" key="1">
    <source>
        <dbReference type="ARBA" id="ARBA00004651"/>
    </source>
</evidence>
<keyword evidence="3 6" id="KW-0812">Transmembrane</keyword>
<dbReference type="GO" id="GO:0020037">
    <property type="term" value="F:heme binding"/>
    <property type="evidence" value="ECO:0007669"/>
    <property type="project" value="TreeGrafter"/>
</dbReference>
<keyword evidence="4 6" id="KW-1133">Transmembrane helix</keyword>
<evidence type="ECO:0000256" key="4">
    <source>
        <dbReference type="ARBA" id="ARBA00022989"/>
    </source>
</evidence>
<sequence length="191" mass="21118">MTDAEHSVPGTLQSGRTQRPALVKVWDPFVRLFHWALVGCFAFSFFTGDEWKSAHIVSGYVIGALVTFRVLWGLIGTEHARFSSFIYSPVTVLRFLVDTAAMRAKRYLGHNPAGGAMVIALLLMISGIVTTGYMMTTDAYWGIEWVEDTHKVLVYVTLGLISMHIAGVLLASLEHGENLVRAMVTGKKRAE</sequence>
<dbReference type="Pfam" id="PF01292">
    <property type="entry name" value="Ni_hydr_CYTB"/>
    <property type="match status" value="1"/>
</dbReference>
<organism evidence="8 9">
    <name type="scientific">Rhizobium glycinendophyticum</name>
    <dbReference type="NCBI Taxonomy" id="2589807"/>
    <lineage>
        <taxon>Bacteria</taxon>
        <taxon>Pseudomonadati</taxon>
        <taxon>Pseudomonadota</taxon>
        <taxon>Alphaproteobacteria</taxon>
        <taxon>Hyphomicrobiales</taxon>
        <taxon>Rhizobiaceae</taxon>
        <taxon>Rhizobium/Agrobacterium group</taxon>
        <taxon>Rhizobium</taxon>
    </lineage>
</organism>
<feature type="domain" description="Cytochrome b561 bacterial/Ni-hydrogenase" evidence="7">
    <location>
        <begin position="25"/>
        <end position="186"/>
    </location>
</feature>
<dbReference type="InterPro" id="IPR011577">
    <property type="entry name" value="Cyt_b561_bac/Ni-Hgenase"/>
</dbReference>
<comment type="subcellular location">
    <subcellularLocation>
        <location evidence="1">Cell membrane</location>
        <topology evidence="1">Multi-pass membrane protein</topology>
    </subcellularLocation>
</comment>
<evidence type="ECO:0000256" key="2">
    <source>
        <dbReference type="ARBA" id="ARBA00022475"/>
    </source>
</evidence>